<dbReference type="InParanoid" id="G2X383"/>
<protein>
    <submittedName>
        <fullName evidence="1">Aldehyde dehydrogenase</fullName>
    </submittedName>
</protein>
<sequence length="46" mass="5288">MFSQSPIMTTALDQKIPAFENTLFDDIIRVTDTLRATFCSYKTKDI</sequence>
<dbReference type="EMBL" id="DS572702">
    <property type="protein sequence ID" value="EGY23430.1"/>
    <property type="molecule type" value="Genomic_DNA"/>
</dbReference>
<accession>G2X383</accession>
<reference evidence="1 2" key="1">
    <citation type="submission" date="2008-03" db="EMBL/GenBank/DDBJ databases">
        <title>The Genome Sequence of Verticillium dahliae VdLs.17.</title>
        <authorList>
            <consortium name="The Broad Institute Genome Sequencing Platform"/>
            <person name="Ma L.-J.J."/>
            <person name="Klosterman S.J."/>
            <person name="Subbarao K."/>
            <person name="Dobinson K."/>
            <person name="Veronese P."/>
            <person name="Kang S."/>
            <person name="Gold S.E."/>
            <person name="Young S."/>
            <person name="Jaffe D."/>
            <person name="Gnerre S."/>
            <person name="Berlin A."/>
            <person name="Heiman D."/>
            <person name="Hepburn T."/>
            <person name="Sykes S."/>
            <person name="Alvarado L."/>
            <person name="Kodira C.D."/>
            <person name="Lander E."/>
            <person name="Galagan J."/>
            <person name="Nusbaum C."/>
            <person name="Birren B."/>
        </authorList>
    </citation>
    <scope>NUCLEOTIDE SEQUENCE [LARGE SCALE GENOMIC DNA]</scope>
    <source>
        <strain evidence="2">VdLs.17 / ATCC MYA-4575 / FGSC 10137</strain>
    </source>
</reference>
<dbReference type="KEGG" id="vda:VDAG_04868"/>
<dbReference type="GeneID" id="20706331"/>
<name>G2X383_VERDV</name>
<dbReference type="HOGENOM" id="CLU_3191647_0_0_1"/>
<keyword evidence="2" id="KW-1185">Reference proteome</keyword>
<dbReference type="Proteomes" id="UP000001611">
    <property type="component" value="Chromosome 3"/>
</dbReference>
<dbReference type="STRING" id="498257.G2X383"/>
<dbReference type="RefSeq" id="XP_009652767.1">
    <property type="nucleotide sequence ID" value="XM_009654472.1"/>
</dbReference>
<gene>
    <name evidence="1" type="ORF">VDAG_04868</name>
</gene>
<dbReference type="AlphaFoldDB" id="G2X383"/>
<proteinExistence type="predicted"/>
<evidence type="ECO:0000313" key="1">
    <source>
        <dbReference type="EMBL" id="EGY23430.1"/>
    </source>
</evidence>
<evidence type="ECO:0000313" key="2">
    <source>
        <dbReference type="Proteomes" id="UP000001611"/>
    </source>
</evidence>
<organism evidence="1 2">
    <name type="scientific">Verticillium dahliae (strain VdLs.17 / ATCC MYA-4575 / FGSC 10137)</name>
    <name type="common">Verticillium wilt</name>
    <dbReference type="NCBI Taxonomy" id="498257"/>
    <lineage>
        <taxon>Eukaryota</taxon>
        <taxon>Fungi</taxon>
        <taxon>Dikarya</taxon>
        <taxon>Ascomycota</taxon>
        <taxon>Pezizomycotina</taxon>
        <taxon>Sordariomycetes</taxon>
        <taxon>Hypocreomycetidae</taxon>
        <taxon>Glomerellales</taxon>
        <taxon>Plectosphaerellaceae</taxon>
        <taxon>Verticillium</taxon>
    </lineage>
</organism>